<dbReference type="EMBL" id="CP003065">
    <property type="protein sequence ID" value="AEV67400.1"/>
    <property type="molecule type" value="Genomic_DNA"/>
</dbReference>
<proteinExistence type="predicted"/>
<evidence type="ECO:0000313" key="1">
    <source>
        <dbReference type="EMBL" id="AEV67400.1"/>
    </source>
</evidence>
<dbReference type="STRING" id="720554.Clocl_0695"/>
<reference evidence="1 2" key="2">
    <citation type="journal article" date="2012" name="Stand. Genomic Sci.">
        <title>Complete Genome Sequence of Clostridium clariflavum DSM 19732.</title>
        <authorList>
            <person name="Izquierdo J.A."/>
            <person name="Goodwin L."/>
            <person name="Davenport K.W."/>
            <person name="Teshima H."/>
            <person name="Bruce D."/>
            <person name="Detter C."/>
            <person name="Tapia R."/>
            <person name="Han S."/>
            <person name="Land M."/>
            <person name="Hauser L."/>
            <person name="Jeffries C.D."/>
            <person name="Han J."/>
            <person name="Pitluck S."/>
            <person name="Nolan M."/>
            <person name="Chen A."/>
            <person name="Huntemann M."/>
            <person name="Mavromatis K."/>
            <person name="Mikhailova N."/>
            <person name="Liolios K."/>
            <person name="Woyke T."/>
            <person name="Lynd L.R."/>
        </authorList>
    </citation>
    <scope>NUCLEOTIDE SEQUENCE [LARGE SCALE GENOMIC DNA]</scope>
    <source>
        <strain evidence="2">DSM 19732 / NBRC 101661 / EBR45</strain>
    </source>
</reference>
<organism evidence="1 2">
    <name type="scientific">Acetivibrio clariflavus (strain DSM 19732 / NBRC 101661 / EBR45)</name>
    <name type="common">Clostridium clariflavum</name>
    <dbReference type="NCBI Taxonomy" id="720554"/>
    <lineage>
        <taxon>Bacteria</taxon>
        <taxon>Bacillati</taxon>
        <taxon>Bacillota</taxon>
        <taxon>Clostridia</taxon>
        <taxon>Eubacteriales</taxon>
        <taxon>Oscillospiraceae</taxon>
        <taxon>Acetivibrio</taxon>
    </lineage>
</organism>
<dbReference type="RefSeq" id="WP_014254031.1">
    <property type="nucleotide sequence ID" value="NC_016627.1"/>
</dbReference>
<sequence>MPMQVIVPDDRNKIIKSIQALEYLLKHDTNEKDKQYHTEAIERLKAALITPMVYSTHR</sequence>
<dbReference type="Proteomes" id="UP000005435">
    <property type="component" value="Chromosome"/>
</dbReference>
<reference evidence="2" key="1">
    <citation type="submission" date="2011-12" db="EMBL/GenBank/DDBJ databases">
        <title>Complete sequence of Clostridium clariflavum DSM 19732.</title>
        <authorList>
            <consortium name="US DOE Joint Genome Institute"/>
            <person name="Lucas S."/>
            <person name="Han J."/>
            <person name="Lapidus A."/>
            <person name="Cheng J.-F."/>
            <person name="Goodwin L."/>
            <person name="Pitluck S."/>
            <person name="Peters L."/>
            <person name="Teshima H."/>
            <person name="Detter J.C."/>
            <person name="Han C."/>
            <person name="Tapia R."/>
            <person name="Land M."/>
            <person name="Hauser L."/>
            <person name="Kyrpides N."/>
            <person name="Ivanova N."/>
            <person name="Pagani I."/>
            <person name="Kitzmiller T."/>
            <person name="Lynd L."/>
            <person name="Izquierdo J."/>
            <person name="Woyke T."/>
        </authorList>
    </citation>
    <scope>NUCLEOTIDE SEQUENCE [LARGE SCALE GENOMIC DNA]</scope>
    <source>
        <strain evidence="2">DSM 19732 / NBRC 101661 / EBR45</strain>
    </source>
</reference>
<dbReference type="HOGENOM" id="CLU_2971279_0_0_9"/>
<accession>G8LUR0</accession>
<gene>
    <name evidence="1" type="ordered locus">Clocl_0695</name>
</gene>
<dbReference type="AlphaFoldDB" id="G8LUR0"/>
<dbReference type="KEGG" id="ccl:Clocl_0695"/>
<protein>
    <submittedName>
        <fullName evidence="1">Uncharacterized protein</fullName>
    </submittedName>
</protein>
<name>G8LUR0_ACECE</name>
<evidence type="ECO:0000313" key="2">
    <source>
        <dbReference type="Proteomes" id="UP000005435"/>
    </source>
</evidence>
<keyword evidence="2" id="KW-1185">Reference proteome</keyword>